<gene>
    <name evidence="3" type="ORF">PMAYCL1PPCAC_14036</name>
</gene>
<feature type="domain" description="Methyltransferase FkbM" evidence="2">
    <location>
        <begin position="87"/>
        <end position="194"/>
    </location>
</feature>
<proteinExistence type="predicted"/>
<feature type="non-terminal residue" evidence="3">
    <location>
        <position position="1"/>
    </location>
</feature>
<evidence type="ECO:0000256" key="1">
    <source>
        <dbReference type="SAM" id="Phobius"/>
    </source>
</evidence>
<reference evidence="4" key="1">
    <citation type="submission" date="2022-10" db="EMBL/GenBank/DDBJ databases">
        <title>Genome assembly of Pristionchus species.</title>
        <authorList>
            <person name="Yoshida K."/>
            <person name="Sommer R.J."/>
        </authorList>
    </citation>
    <scope>NUCLEOTIDE SEQUENCE [LARGE SCALE GENOMIC DNA]</scope>
    <source>
        <strain evidence="4">RS5460</strain>
    </source>
</reference>
<dbReference type="Proteomes" id="UP001328107">
    <property type="component" value="Unassembled WGS sequence"/>
</dbReference>
<sequence>LSKLFTLYTIVLLSCVALVHYLYALGAFFAKDYAPSEWSKCLDKKLGSYSAEQWTIFTQSVESCLTKLPFRKPEQFDILDETKYAYLASPEMTSTFLTIGVGNDTVAEEKFRGLRPKTKFFGADPITDFNAEAYGKLGEFFPFAIGNETKKSQASVLINGYYVNLPMFHLNIIVFIKHILKQKYIDYLWFDAEGQNSEFSTCSTEVVISKRRTL</sequence>
<protein>
    <recommendedName>
        <fullName evidence="2">Methyltransferase FkbM domain-containing protein</fullName>
    </recommendedName>
</protein>
<dbReference type="InterPro" id="IPR006342">
    <property type="entry name" value="FkbM_mtfrase"/>
</dbReference>
<organism evidence="3 4">
    <name type="scientific">Pristionchus mayeri</name>
    <dbReference type="NCBI Taxonomy" id="1317129"/>
    <lineage>
        <taxon>Eukaryota</taxon>
        <taxon>Metazoa</taxon>
        <taxon>Ecdysozoa</taxon>
        <taxon>Nematoda</taxon>
        <taxon>Chromadorea</taxon>
        <taxon>Rhabditida</taxon>
        <taxon>Rhabditina</taxon>
        <taxon>Diplogasteromorpha</taxon>
        <taxon>Diplogasteroidea</taxon>
        <taxon>Neodiplogasteridae</taxon>
        <taxon>Pristionchus</taxon>
    </lineage>
</organism>
<keyword evidence="1" id="KW-0472">Membrane</keyword>
<dbReference type="EMBL" id="BTRK01000003">
    <property type="protein sequence ID" value="GMR43841.1"/>
    <property type="molecule type" value="Genomic_DNA"/>
</dbReference>
<name>A0AAN4ZRP0_9BILA</name>
<dbReference type="PANTHER" id="PTHR22989:SF3">
    <property type="entry name" value="METHYLTRANSFERASE FKBM DOMAIN-CONTAINING PROTEIN"/>
    <property type="match status" value="1"/>
</dbReference>
<feature type="transmembrane region" description="Helical" evidence="1">
    <location>
        <begin position="6"/>
        <end position="30"/>
    </location>
</feature>
<dbReference type="AlphaFoldDB" id="A0AAN4ZRP0"/>
<evidence type="ECO:0000313" key="4">
    <source>
        <dbReference type="Proteomes" id="UP001328107"/>
    </source>
</evidence>
<dbReference type="Pfam" id="PF05050">
    <property type="entry name" value="Methyltransf_21"/>
    <property type="match status" value="1"/>
</dbReference>
<evidence type="ECO:0000313" key="3">
    <source>
        <dbReference type="EMBL" id="GMR43841.1"/>
    </source>
</evidence>
<keyword evidence="4" id="KW-1185">Reference proteome</keyword>
<comment type="caution">
    <text evidence="3">The sequence shown here is derived from an EMBL/GenBank/DDBJ whole genome shotgun (WGS) entry which is preliminary data.</text>
</comment>
<keyword evidence="1" id="KW-1133">Transmembrane helix</keyword>
<dbReference type="PANTHER" id="PTHR22989">
    <property type="entry name" value="UNCHARACTERIZED DUF13 C.ELEGANS"/>
    <property type="match status" value="1"/>
</dbReference>
<evidence type="ECO:0000259" key="2">
    <source>
        <dbReference type="Pfam" id="PF05050"/>
    </source>
</evidence>
<accession>A0AAN4ZRP0</accession>
<keyword evidence="1" id="KW-0812">Transmembrane</keyword>